<reference evidence="1 2" key="1">
    <citation type="submission" date="2015-09" db="EMBL/GenBank/DDBJ databases">
        <authorList>
            <consortium name="Pathogen Informatics"/>
        </authorList>
    </citation>
    <scope>NUCLEOTIDE SEQUENCE [LARGE SCALE GENOMIC DNA]</scope>
    <source>
        <strain evidence="1 2">2789STDY5834911</strain>
    </source>
</reference>
<protein>
    <submittedName>
        <fullName evidence="1">Uncharacterized protein</fullName>
    </submittedName>
</protein>
<dbReference type="Proteomes" id="UP000095712">
    <property type="component" value="Unassembled WGS sequence"/>
</dbReference>
<evidence type="ECO:0000313" key="1">
    <source>
        <dbReference type="EMBL" id="CUP72627.1"/>
    </source>
</evidence>
<dbReference type="AlphaFoldDB" id="A0A174QLY8"/>
<sequence length="103" mass="11908">MEDYRNMERCSGEPCCIFAERICADNEKEILKMEKDTKEKVTADEMMDDLIYLAELIDFMGITSCLAVRGTLSERMTDKLTDSIAGMADEVLEKWEDYQDKTE</sequence>
<dbReference type="RefSeq" id="WP_005338478.1">
    <property type="nucleotide sequence ID" value="NZ_CZAW01000028.1"/>
</dbReference>
<gene>
    <name evidence="1" type="ORF">ERS852523_02597</name>
</gene>
<dbReference type="EMBL" id="CZAW01000028">
    <property type="protein sequence ID" value="CUP72627.1"/>
    <property type="molecule type" value="Genomic_DNA"/>
</dbReference>
<name>A0A174QLY8_9FIRM</name>
<proteinExistence type="predicted"/>
<organism evidence="1 2">
    <name type="scientific">Blautia wexlerae</name>
    <dbReference type="NCBI Taxonomy" id="418240"/>
    <lineage>
        <taxon>Bacteria</taxon>
        <taxon>Bacillati</taxon>
        <taxon>Bacillota</taxon>
        <taxon>Clostridia</taxon>
        <taxon>Lachnospirales</taxon>
        <taxon>Lachnospiraceae</taxon>
        <taxon>Blautia</taxon>
    </lineage>
</organism>
<evidence type="ECO:0000313" key="2">
    <source>
        <dbReference type="Proteomes" id="UP000095712"/>
    </source>
</evidence>
<dbReference type="OrthoDB" id="1971759at2"/>
<accession>A0A174QLY8</accession>